<organism evidence="1 2">
    <name type="scientific">Eilatimonas milleporae</name>
    <dbReference type="NCBI Taxonomy" id="911205"/>
    <lineage>
        <taxon>Bacteria</taxon>
        <taxon>Pseudomonadati</taxon>
        <taxon>Pseudomonadota</taxon>
        <taxon>Alphaproteobacteria</taxon>
        <taxon>Kordiimonadales</taxon>
        <taxon>Kordiimonadaceae</taxon>
        <taxon>Eilatimonas</taxon>
    </lineage>
</organism>
<sequence length="104" mass="11678">MSKDYESMTLRDFNNPGRETLSGADIGSVGLALLSLTKEIWIIRDRLAVMEAVLAEKGIDIREDIEAYQPDREMRDALREQGNQLVSEVLNTLANISPKAQQDE</sequence>
<dbReference type="EMBL" id="REFR01000015">
    <property type="protein sequence ID" value="RMB01934.1"/>
    <property type="molecule type" value="Genomic_DNA"/>
</dbReference>
<evidence type="ECO:0000313" key="1">
    <source>
        <dbReference type="EMBL" id="RMB01934.1"/>
    </source>
</evidence>
<dbReference type="AlphaFoldDB" id="A0A3M0BWH4"/>
<dbReference type="OrthoDB" id="7189176at2"/>
<dbReference type="RefSeq" id="WP_121940078.1">
    <property type="nucleotide sequence ID" value="NZ_REFR01000015.1"/>
</dbReference>
<keyword evidence="2" id="KW-1185">Reference proteome</keyword>
<comment type="caution">
    <text evidence="1">The sequence shown here is derived from an EMBL/GenBank/DDBJ whole genome shotgun (WGS) entry which is preliminary data.</text>
</comment>
<reference evidence="1 2" key="1">
    <citation type="submission" date="2018-10" db="EMBL/GenBank/DDBJ databases">
        <title>Genomic Encyclopedia of Archaeal and Bacterial Type Strains, Phase II (KMG-II): from individual species to whole genera.</title>
        <authorList>
            <person name="Goeker M."/>
        </authorList>
    </citation>
    <scope>NUCLEOTIDE SEQUENCE [LARGE SCALE GENOMIC DNA]</scope>
    <source>
        <strain evidence="1 2">DSM 25217</strain>
    </source>
</reference>
<protein>
    <submittedName>
        <fullName evidence="1">Uncharacterized protein</fullName>
    </submittedName>
</protein>
<gene>
    <name evidence="1" type="ORF">BXY39_3442</name>
</gene>
<accession>A0A3M0BWH4</accession>
<name>A0A3M0BWH4_9PROT</name>
<dbReference type="InParanoid" id="A0A3M0BWH4"/>
<proteinExistence type="predicted"/>
<evidence type="ECO:0000313" key="2">
    <source>
        <dbReference type="Proteomes" id="UP000271227"/>
    </source>
</evidence>
<dbReference type="Proteomes" id="UP000271227">
    <property type="component" value="Unassembled WGS sequence"/>
</dbReference>